<dbReference type="Proteomes" id="UP000236311">
    <property type="component" value="Unassembled WGS sequence"/>
</dbReference>
<name>A0A2K4ZAZ3_9FIRM</name>
<accession>A0A2K4ZAZ3</accession>
<proteinExistence type="predicted"/>
<evidence type="ECO:0000313" key="1">
    <source>
        <dbReference type="EMBL" id="SOY27623.1"/>
    </source>
</evidence>
<protein>
    <submittedName>
        <fullName evidence="1">Uncharacterized protein</fullName>
    </submittedName>
</protein>
<keyword evidence="2" id="KW-1185">Reference proteome</keyword>
<dbReference type="EMBL" id="OFSM01000002">
    <property type="protein sequence ID" value="SOY27623.1"/>
    <property type="molecule type" value="Genomic_DNA"/>
</dbReference>
<reference evidence="1 2" key="1">
    <citation type="submission" date="2018-01" db="EMBL/GenBank/DDBJ databases">
        <authorList>
            <person name="Gaut B.S."/>
            <person name="Morton B.R."/>
            <person name="Clegg M.T."/>
            <person name="Duvall M.R."/>
        </authorList>
    </citation>
    <scope>NUCLEOTIDE SEQUENCE [LARGE SCALE GENOMIC DNA]</scope>
    <source>
        <strain evidence="1">GP69</strain>
    </source>
</reference>
<dbReference type="OrthoDB" id="1934790at2"/>
<organism evidence="1 2">
    <name type="scientific">Acetatifactor muris</name>
    <dbReference type="NCBI Taxonomy" id="879566"/>
    <lineage>
        <taxon>Bacteria</taxon>
        <taxon>Bacillati</taxon>
        <taxon>Bacillota</taxon>
        <taxon>Clostridia</taxon>
        <taxon>Lachnospirales</taxon>
        <taxon>Lachnospiraceae</taxon>
        <taxon>Acetatifactor</taxon>
    </lineage>
</organism>
<dbReference type="AlphaFoldDB" id="A0A2K4ZAZ3"/>
<sequence length="83" mass="9121">MTANQKEWAEEKKRLVDTVKSLGFPGELGEAVAKNLGSPKAMKRMVGYLESVRPQSAELVVDEMLAICSEISAWKAKKAGRNL</sequence>
<dbReference type="RefSeq" id="WP_103237761.1">
    <property type="nucleotide sequence ID" value="NZ_JANJZD010000002.1"/>
</dbReference>
<evidence type="ECO:0000313" key="2">
    <source>
        <dbReference type="Proteomes" id="UP000236311"/>
    </source>
</evidence>
<gene>
    <name evidence="1" type="ORF">AMURIS_00327</name>
</gene>